<dbReference type="InterPro" id="IPR027417">
    <property type="entry name" value="P-loop_NTPase"/>
</dbReference>
<dbReference type="PANTHER" id="PTHR15532:SF2">
    <property type="entry name" value="DERMATAN-SULFATE EPIMERASE-LIKE PROTEIN"/>
    <property type="match status" value="1"/>
</dbReference>
<dbReference type="InterPro" id="IPR000863">
    <property type="entry name" value="Sulfotransferase_dom"/>
</dbReference>
<protein>
    <recommendedName>
        <fullName evidence="12">Sulfotransferase domain-containing protein</fullName>
    </recommendedName>
</protein>
<name>A0A401RNV3_CHIPU</name>
<evidence type="ECO:0000259" key="12">
    <source>
        <dbReference type="Pfam" id="PF00685"/>
    </source>
</evidence>
<keyword evidence="14" id="KW-1185">Reference proteome</keyword>
<dbReference type="GO" id="GO:0016020">
    <property type="term" value="C:membrane"/>
    <property type="evidence" value="ECO:0007669"/>
    <property type="project" value="UniProtKB-SubCell"/>
</dbReference>
<feature type="transmembrane region" description="Helical" evidence="10">
    <location>
        <begin position="752"/>
        <end position="772"/>
    </location>
</feature>
<dbReference type="InterPro" id="IPR052447">
    <property type="entry name" value="Dermatan-Sulfate_Isomerase"/>
</dbReference>
<dbReference type="PANTHER" id="PTHR15532">
    <property type="match status" value="1"/>
</dbReference>
<feature type="domain" description="Sulfotransferase" evidence="12">
    <location>
        <begin position="1000"/>
        <end position="1190"/>
    </location>
</feature>
<dbReference type="SUPFAM" id="SSF52540">
    <property type="entry name" value="P-loop containing nucleoside triphosphate hydrolases"/>
    <property type="match status" value="1"/>
</dbReference>
<feature type="compositionally biased region" description="Basic residues" evidence="9">
    <location>
        <begin position="941"/>
        <end position="950"/>
    </location>
</feature>
<evidence type="ECO:0000256" key="8">
    <source>
        <dbReference type="ARBA" id="ARBA00023235"/>
    </source>
</evidence>
<dbReference type="STRING" id="137246.A0A401RNV3"/>
<evidence type="ECO:0000256" key="10">
    <source>
        <dbReference type="SAM" id="Phobius"/>
    </source>
</evidence>
<evidence type="ECO:0000313" key="13">
    <source>
        <dbReference type="EMBL" id="GCC19867.1"/>
    </source>
</evidence>
<evidence type="ECO:0000256" key="1">
    <source>
        <dbReference type="ARBA" id="ARBA00004141"/>
    </source>
</evidence>
<evidence type="ECO:0000256" key="7">
    <source>
        <dbReference type="ARBA" id="ARBA00023180"/>
    </source>
</evidence>
<dbReference type="Gene3D" id="2.70.98.70">
    <property type="match status" value="1"/>
</dbReference>
<evidence type="ECO:0000256" key="2">
    <source>
        <dbReference type="ARBA" id="ARBA00006556"/>
    </source>
</evidence>
<keyword evidence="4 11" id="KW-0732">Signal</keyword>
<dbReference type="OrthoDB" id="5946629at2759"/>
<evidence type="ECO:0000256" key="3">
    <source>
        <dbReference type="ARBA" id="ARBA00022692"/>
    </source>
</evidence>
<keyword evidence="6 10" id="KW-0472">Membrane</keyword>
<evidence type="ECO:0000256" key="6">
    <source>
        <dbReference type="ARBA" id="ARBA00023136"/>
    </source>
</evidence>
<proteinExistence type="inferred from homology"/>
<evidence type="ECO:0000256" key="4">
    <source>
        <dbReference type="ARBA" id="ARBA00022729"/>
    </source>
</evidence>
<dbReference type="OMA" id="WVITEEM"/>
<dbReference type="Pfam" id="PF00685">
    <property type="entry name" value="Sulfotransfer_1"/>
    <property type="match status" value="1"/>
</dbReference>
<accession>A0A401RNV3</accession>
<comment type="similarity">
    <text evidence="2">Belongs to the dermatan-sulfate isomerase family.</text>
</comment>
<feature type="region of interest" description="Disordered" evidence="9">
    <location>
        <begin position="929"/>
        <end position="957"/>
    </location>
</feature>
<feature type="transmembrane region" description="Helical" evidence="10">
    <location>
        <begin position="784"/>
        <end position="802"/>
    </location>
</feature>
<evidence type="ECO:0000256" key="5">
    <source>
        <dbReference type="ARBA" id="ARBA00022989"/>
    </source>
</evidence>
<dbReference type="Gene3D" id="3.40.50.300">
    <property type="entry name" value="P-loop containing nucleotide triphosphate hydrolases"/>
    <property type="match status" value="1"/>
</dbReference>
<organism evidence="13 14">
    <name type="scientific">Chiloscyllium punctatum</name>
    <name type="common">Brownbanded bambooshark</name>
    <name type="synonym">Hemiscyllium punctatum</name>
    <dbReference type="NCBI Taxonomy" id="137246"/>
    <lineage>
        <taxon>Eukaryota</taxon>
        <taxon>Metazoa</taxon>
        <taxon>Chordata</taxon>
        <taxon>Craniata</taxon>
        <taxon>Vertebrata</taxon>
        <taxon>Chondrichthyes</taxon>
        <taxon>Elasmobranchii</taxon>
        <taxon>Galeomorphii</taxon>
        <taxon>Galeoidea</taxon>
        <taxon>Orectolobiformes</taxon>
        <taxon>Hemiscylliidae</taxon>
        <taxon>Chiloscyllium</taxon>
    </lineage>
</organism>
<dbReference type="InterPro" id="IPR008929">
    <property type="entry name" value="Chondroitin_lyas"/>
</dbReference>
<sequence length="1197" mass="133906">MALGGSGCLLLLLLLCYGLAERSGRWERSGASVSEGPKRLPHPLLYFDPSDVSGLRQKSHSSSHSAITRAIRSAVGTMLGKPNFYLPPSDHLSFSAKWNEVYGNNLGVLSLYCLLYPEDQAALDFALDYLDRMASYPQWQVRVAPNDEVPVAHSLTGFATAFDFLYPFLDAVRRQSYLEKIHGVTKELYEFSKYRAWGKHYLHNHQATNIVALLVGALVLSPHRPQTALLCKQIAVDVMEKTMFLLDHVVDGSLDEGVAYGSYTARSVTQYVALALRHFHLNHTGSPWLKQHFWFYYATLLPGFQRTVGIADSNYNWFYGPESQLVFLDRYVLRNGSGNWLAKQIRKHRPKDGPMEPSSAHKWCTLHTEYIWYDPELSPQPPPGHGTPSLHVFSNWGVITYGGGLPSDPGNTFVSFKSGKLGGRAVYGIVHESPYSWIDGWRNFNPGHEHPDQNSFTFAPGGQVFVSEALYGPKYSHLNNVLVFAPSPSSQCNQPWEGQLGECGQWLNWMVGEAGSSAGELVTATQDGGMLFASGEAAPAYSSSMRLRSVYRAVLLLNPQVLLVVDHIEKRQGSPLQLVSAFFHNLDIDFKYAAHQTAGRLHGAMMDVWDAEYTMFWFDHRGGSPPARIQEAEQAAEFKKRWTQYVNVTFPLGAQVTRVAYIFHGPRAQVTDCRFVDDSARGLRLALTVNGTELLVSVVTQYGDPTSRFRYLGFGGYAKVEDGRRVTRFGFGTTPSGGAGQPGPALLRFGPAVRSLLSAGLCFGLVLVAARWKLCISFGRLLRLALLAVITLWFLELVALWGTCSRPPCGMGWGTEGGDGGKGEGGPSEQWDEGLGRMSPVVVISLPGSGAEMLKHLFANSTDFIYIRVPTEHLDLPEVEFEFDSFVDACEWKESDVRAGRYRLIQGWLQSLVHNTKLHLQNIALHGPPRGAPALNNSPPLRKRKARRRASQLDQNSKYKENLERDAEYIKGLRRHLASYPNARVVLSLSSGSWTLKLPFVQAVIGSSMRALYVVRDPRAWVYSLLYNSKPSLYSLRNVPQHLAMLFRDDQRKERCRPDSGYAFEYESLRRQFAETEKDPVSLLAHLWLANTRATLRVNKKLPPGNYHLLRFEDLVEAPQETAERVYAFLGFVLPPAALNRILFATSTNLFHLPFEGEVSPGSLHTWRDRMPPKDIRVIEDTCWSVMSQLGYTRSAS</sequence>
<dbReference type="GO" id="GO:0008146">
    <property type="term" value="F:sulfotransferase activity"/>
    <property type="evidence" value="ECO:0007669"/>
    <property type="project" value="InterPro"/>
</dbReference>
<gene>
    <name evidence="13" type="ORF">chiPu_0018588</name>
</gene>
<dbReference type="AlphaFoldDB" id="A0A401RNV3"/>
<reference evidence="13 14" key="1">
    <citation type="journal article" date="2018" name="Nat. Ecol. Evol.">
        <title>Shark genomes provide insights into elasmobranch evolution and the origin of vertebrates.</title>
        <authorList>
            <person name="Hara Y"/>
            <person name="Yamaguchi K"/>
            <person name="Onimaru K"/>
            <person name="Kadota M"/>
            <person name="Koyanagi M"/>
            <person name="Keeley SD"/>
            <person name="Tatsumi K"/>
            <person name="Tanaka K"/>
            <person name="Motone F"/>
            <person name="Kageyama Y"/>
            <person name="Nozu R"/>
            <person name="Adachi N"/>
            <person name="Nishimura O"/>
            <person name="Nakagawa R"/>
            <person name="Tanegashima C"/>
            <person name="Kiyatake I"/>
            <person name="Matsumoto R"/>
            <person name="Murakumo K"/>
            <person name="Nishida K"/>
            <person name="Terakita A"/>
            <person name="Kuratani S"/>
            <person name="Sato K"/>
            <person name="Hyodo S Kuraku.S."/>
        </authorList>
    </citation>
    <scope>NUCLEOTIDE SEQUENCE [LARGE SCALE GENOMIC DNA]</scope>
</reference>
<feature type="chain" id="PRO_5019311919" description="Sulfotransferase domain-containing protein" evidence="11">
    <location>
        <begin position="21"/>
        <end position="1197"/>
    </location>
</feature>
<keyword evidence="7" id="KW-0325">Glycoprotein</keyword>
<feature type="signal peptide" evidence="11">
    <location>
        <begin position="1"/>
        <end position="20"/>
    </location>
</feature>
<dbReference type="GO" id="GO:0047757">
    <property type="term" value="F:chondroitin-glucuronate 5-epimerase activity"/>
    <property type="evidence" value="ECO:0007669"/>
    <property type="project" value="TreeGrafter"/>
</dbReference>
<evidence type="ECO:0000256" key="9">
    <source>
        <dbReference type="SAM" id="MobiDB-lite"/>
    </source>
</evidence>
<dbReference type="EMBL" id="BEZZ01001620">
    <property type="protein sequence ID" value="GCC19867.1"/>
    <property type="molecule type" value="Genomic_DNA"/>
</dbReference>
<comment type="caution">
    <text evidence="13">The sequence shown here is derived from an EMBL/GenBank/DDBJ whole genome shotgun (WGS) entry which is preliminary data.</text>
</comment>
<keyword evidence="3 10" id="KW-0812">Transmembrane</keyword>
<evidence type="ECO:0000256" key="11">
    <source>
        <dbReference type="SAM" id="SignalP"/>
    </source>
</evidence>
<keyword evidence="5 10" id="KW-1133">Transmembrane helix</keyword>
<dbReference type="Proteomes" id="UP000287033">
    <property type="component" value="Unassembled WGS sequence"/>
</dbReference>
<dbReference type="Gene3D" id="1.50.10.100">
    <property type="entry name" value="Chondroitin AC/alginate lyase"/>
    <property type="match status" value="1"/>
</dbReference>
<evidence type="ECO:0000313" key="14">
    <source>
        <dbReference type="Proteomes" id="UP000287033"/>
    </source>
</evidence>
<dbReference type="SUPFAM" id="SSF48230">
    <property type="entry name" value="Chondroitin AC/alginate lyase"/>
    <property type="match status" value="1"/>
</dbReference>
<comment type="subcellular location">
    <subcellularLocation>
        <location evidence="1">Membrane</location>
        <topology evidence="1">Multi-pass membrane protein</topology>
    </subcellularLocation>
</comment>
<keyword evidence="8" id="KW-0413">Isomerase</keyword>